<dbReference type="OrthoDB" id="8908372at2759"/>
<dbReference type="GeneTree" id="ENSGT00940000153770"/>
<dbReference type="PANTHER" id="PTHR23267">
    <property type="entry name" value="IMMUNOGLOBULIN LIGHT CHAIN"/>
    <property type="match status" value="1"/>
</dbReference>
<keyword evidence="3" id="KW-1280">Immunoglobulin</keyword>
<name>A0A8D2DQB1_SCIVU</name>
<dbReference type="GO" id="GO:0002250">
    <property type="term" value="P:adaptive immune response"/>
    <property type="evidence" value="ECO:0007669"/>
    <property type="project" value="UniProtKB-KW"/>
</dbReference>
<reference evidence="5" key="2">
    <citation type="submission" date="2025-09" db="UniProtKB">
        <authorList>
            <consortium name="Ensembl"/>
        </authorList>
    </citation>
    <scope>IDENTIFICATION</scope>
</reference>
<dbReference type="InterPro" id="IPR013783">
    <property type="entry name" value="Ig-like_fold"/>
</dbReference>
<dbReference type="Gene3D" id="2.60.40.10">
    <property type="entry name" value="Immunoglobulins"/>
    <property type="match status" value="1"/>
</dbReference>
<dbReference type="SUPFAM" id="SSF48726">
    <property type="entry name" value="Immunoglobulin"/>
    <property type="match status" value="1"/>
</dbReference>
<keyword evidence="6" id="KW-1185">Reference proteome</keyword>
<evidence type="ECO:0000313" key="5">
    <source>
        <dbReference type="Ensembl" id="ENSSVLP00005027149.1"/>
    </source>
</evidence>
<keyword evidence="1" id="KW-0391">Immunity</keyword>
<evidence type="ECO:0000259" key="4">
    <source>
        <dbReference type="PROSITE" id="PS50835"/>
    </source>
</evidence>
<dbReference type="AlphaFoldDB" id="A0A8D2DQB1"/>
<dbReference type="PROSITE" id="PS50835">
    <property type="entry name" value="IG_LIKE"/>
    <property type="match status" value="1"/>
</dbReference>
<dbReference type="InterPro" id="IPR036179">
    <property type="entry name" value="Ig-like_dom_sf"/>
</dbReference>
<protein>
    <recommendedName>
        <fullName evidence="4">Ig-like domain-containing protein</fullName>
    </recommendedName>
</protein>
<dbReference type="SMART" id="SM00408">
    <property type="entry name" value="IGc2"/>
    <property type="match status" value="1"/>
</dbReference>
<keyword evidence="2" id="KW-1064">Adaptive immunity</keyword>
<evidence type="ECO:0000256" key="3">
    <source>
        <dbReference type="ARBA" id="ARBA00043265"/>
    </source>
</evidence>
<dbReference type="GO" id="GO:0005576">
    <property type="term" value="C:extracellular region"/>
    <property type="evidence" value="ECO:0007669"/>
    <property type="project" value="UniProtKB-ARBA"/>
</dbReference>
<reference evidence="5" key="1">
    <citation type="submission" date="2025-08" db="UniProtKB">
        <authorList>
            <consortium name="Ensembl"/>
        </authorList>
    </citation>
    <scope>IDENTIFICATION</scope>
</reference>
<dbReference type="InterPro" id="IPR003599">
    <property type="entry name" value="Ig_sub"/>
</dbReference>
<evidence type="ECO:0000313" key="6">
    <source>
        <dbReference type="Proteomes" id="UP000694564"/>
    </source>
</evidence>
<evidence type="ECO:0000256" key="1">
    <source>
        <dbReference type="ARBA" id="ARBA00022859"/>
    </source>
</evidence>
<accession>A0A8D2DQB1</accession>
<feature type="domain" description="Ig-like" evidence="4">
    <location>
        <begin position="14"/>
        <end position="100"/>
    </location>
</feature>
<dbReference type="InterPro" id="IPR003598">
    <property type="entry name" value="Ig_sub2"/>
</dbReference>
<dbReference type="Proteomes" id="UP000694564">
    <property type="component" value="Chromosome 14"/>
</dbReference>
<dbReference type="FunFam" id="2.60.40.10:FF:000212">
    <property type="entry name" value="Immunoglobulin kappa chain variable 12-38"/>
    <property type="match status" value="1"/>
</dbReference>
<dbReference type="SMART" id="SM00409">
    <property type="entry name" value="IG"/>
    <property type="match status" value="1"/>
</dbReference>
<proteinExistence type="predicted"/>
<dbReference type="InterPro" id="IPR050150">
    <property type="entry name" value="IgV_Light_Chain"/>
</dbReference>
<dbReference type="InterPro" id="IPR013106">
    <property type="entry name" value="Ig_V-set"/>
</dbReference>
<dbReference type="SMART" id="SM00406">
    <property type="entry name" value="IGv"/>
    <property type="match status" value="1"/>
</dbReference>
<evidence type="ECO:0000256" key="2">
    <source>
        <dbReference type="ARBA" id="ARBA00023130"/>
    </source>
</evidence>
<dbReference type="InterPro" id="IPR007110">
    <property type="entry name" value="Ig-like_dom"/>
</dbReference>
<dbReference type="GO" id="GO:0019814">
    <property type="term" value="C:immunoglobulin complex"/>
    <property type="evidence" value="ECO:0007669"/>
    <property type="project" value="UniProtKB-KW"/>
</dbReference>
<organism evidence="5 6">
    <name type="scientific">Sciurus vulgaris</name>
    <name type="common">Eurasian red squirrel</name>
    <dbReference type="NCBI Taxonomy" id="55149"/>
    <lineage>
        <taxon>Eukaryota</taxon>
        <taxon>Metazoa</taxon>
        <taxon>Chordata</taxon>
        <taxon>Craniata</taxon>
        <taxon>Vertebrata</taxon>
        <taxon>Euteleostomi</taxon>
        <taxon>Mammalia</taxon>
        <taxon>Eutheria</taxon>
        <taxon>Euarchontoglires</taxon>
        <taxon>Glires</taxon>
        <taxon>Rodentia</taxon>
        <taxon>Sciuromorpha</taxon>
        <taxon>Sciuridae</taxon>
        <taxon>Sciurinae</taxon>
        <taxon>Sciurini</taxon>
        <taxon>Sciurus</taxon>
    </lineage>
</organism>
<dbReference type="Ensembl" id="ENSSVLT00005030178.1">
    <property type="protein sequence ID" value="ENSSVLP00005027149.1"/>
    <property type="gene ID" value="ENSSVLG00005021434.1"/>
</dbReference>
<dbReference type="Pfam" id="PF07686">
    <property type="entry name" value="V-set"/>
    <property type="match status" value="1"/>
</dbReference>
<sequence length="163" mass="17981">VETPGESYLSKCDTQMTESPSTLSASQGDRITITCQVSQNTYNSLAWYQQKPGQSPRLLIYQVSNMFTGFPDRFSGSGSRTDFTLTIIRVEAEDAGVYYCIQATHDPPTVVQPQTKTSLLGWPSCHMCCWSGSSSADCVCERKKLQLRALDLGCHNQGSVTTY</sequence>
<dbReference type="GO" id="GO:0005886">
    <property type="term" value="C:plasma membrane"/>
    <property type="evidence" value="ECO:0007669"/>
    <property type="project" value="UniProtKB-ARBA"/>
</dbReference>